<feature type="region of interest" description="Disordered" evidence="1">
    <location>
        <begin position="1"/>
        <end position="125"/>
    </location>
</feature>
<evidence type="ECO:0000313" key="2">
    <source>
        <dbReference type="EMBL" id="KAA5543452.1"/>
    </source>
</evidence>
<evidence type="ECO:0000313" key="3">
    <source>
        <dbReference type="Proteomes" id="UP000323426"/>
    </source>
</evidence>
<protein>
    <submittedName>
        <fullName evidence="2">Uncharacterized protein</fullName>
    </submittedName>
</protein>
<organism evidence="2 3">
    <name type="scientific">Adhaeribacter rhizoryzae</name>
    <dbReference type="NCBI Taxonomy" id="2607907"/>
    <lineage>
        <taxon>Bacteria</taxon>
        <taxon>Pseudomonadati</taxon>
        <taxon>Bacteroidota</taxon>
        <taxon>Cytophagia</taxon>
        <taxon>Cytophagales</taxon>
        <taxon>Hymenobacteraceae</taxon>
        <taxon>Adhaeribacter</taxon>
    </lineage>
</organism>
<feature type="compositionally biased region" description="Polar residues" evidence="1">
    <location>
        <begin position="1"/>
        <end position="14"/>
    </location>
</feature>
<gene>
    <name evidence="2" type="ORF">F0145_16155</name>
</gene>
<evidence type="ECO:0000256" key="1">
    <source>
        <dbReference type="SAM" id="MobiDB-lite"/>
    </source>
</evidence>
<reference evidence="2 3" key="1">
    <citation type="submission" date="2019-09" db="EMBL/GenBank/DDBJ databases">
        <title>Genome sequence and assembly of Adhaeribacter sp.</title>
        <authorList>
            <person name="Chhetri G."/>
        </authorList>
    </citation>
    <scope>NUCLEOTIDE SEQUENCE [LARGE SCALE GENOMIC DNA]</scope>
    <source>
        <strain evidence="2 3">DK36</strain>
    </source>
</reference>
<dbReference type="AlphaFoldDB" id="A0A5M6DAW7"/>
<feature type="compositionally biased region" description="Basic and acidic residues" evidence="1">
    <location>
        <begin position="45"/>
        <end position="57"/>
    </location>
</feature>
<dbReference type="RefSeq" id="WP_150089787.1">
    <property type="nucleotide sequence ID" value="NZ_VWSF01000013.1"/>
</dbReference>
<name>A0A5M6DAW7_9BACT</name>
<keyword evidence="3" id="KW-1185">Reference proteome</keyword>
<feature type="compositionally biased region" description="Polar residues" evidence="1">
    <location>
        <begin position="100"/>
        <end position="125"/>
    </location>
</feature>
<proteinExistence type="predicted"/>
<accession>A0A5M6DAW7</accession>
<dbReference type="EMBL" id="VWSF01000013">
    <property type="protein sequence ID" value="KAA5543452.1"/>
    <property type="molecule type" value="Genomic_DNA"/>
</dbReference>
<dbReference type="Proteomes" id="UP000323426">
    <property type="component" value="Unassembled WGS sequence"/>
</dbReference>
<comment type="caution">
    <text evidence="2">The sequence shown here is derived from an EMBL/GenBank/DDBJ whole genome shotgun (WGS) entry which is preliminary data.</text>
</comment>
<sequence length="125" mass="13650">MAINEENQQNTPAKTENIYDKDYREQTNGNRPDPSAKRNIGLGGETERRGQKDKLENLHIGGNEVSGYGANNPDEVESIAQGPGFEFEGSYEEGDGSVNGVRSSDQPLDSDTTEPNENASGYNRI</sequence>